<dbReference type="Gene3D" id="1.10.10.10">
    <property type="entry name" value="Winged helix-like DNA-binding domain superfamily/Winged helix DNA-binding domain"/>
    <property type="match status" value="1"/>
</dbReference>
<dbReference type="EMBL" id="FWXB01000008">
    <property type="protein sequence ID" value="SMC12647.1"/>
    <property type="molecule type" value="Genomic_DNA"/>
</dbReference>
<keyword evidence="6" id="KW-1185">Reference proteome</keyword>
<dbReference type="InterPro" id="IPR036390">
    <property type="entry name" value="WH_DNA-bd_sf"/>
</dbReference>
<feature type="domain" description="HTH arsR-type" evidence="4">
    <location>
        <begin position="1"/>
        <end position="107"/>
    </location>
</feature>
<dbReference type="SUPFAM" id="SSF46785">
    <property type="entry name" value="Winged helix' DNA-binding domain"/>
    <property type="match status" value="1"/>
</dbReference>
<dbReference type="PANTHER" id="PTHR33154:SF32">
    <property type="entry name" value="TRANSCRIPTIONAL REGULATORY PROTEIN"/>
    <property type="match status" value="1"/>
</dbReference>
<proteinExistence type="predicted"/>
<dbReference type="InterPro" id="IPR036388">
    <property type="entry name" value="WH-like_DNA-bd_sf"/>
</dbReference>
<sequence length="108" mass="12317">MGMPNREDQVKALANETRIEVLRLLDDPATHFSKQESADPVEIGVCVQLLAEHFGVSQPTMSRHIELLKRAGFIVAKRQQKWTYCSRDDAALADYTRWLISSLNIKTF</sequence>
<dbReference type="CDD" id="cd00090">
    <property type="entry name" value="HTH_ARSR"/>
    <property type="match status" value="1"/>
</dbReference>
<dbReference type="PROSITE" id="PS50987">
    <property type="entry name" value="HTH_ARSR_2"/>
    <property type="match status" value="1"/>
</dbReference>
<organism evidence="5 6">
    <name type="scientific">Roseovarius aestuarii</name>
    <dbReference type="NCBI Taxonomy" id="475083"/>
    <lineage>
        <taxon>Bacteria</taxon>
        <taxon>Pseudomonadati</taxon>
        <taxon>Pseudomonadota</taxon>
        <taxon>Alphaproteobacteria</taxon>
        <taxon>Rhodobacterales</taxon>
        <taxon>Roseobacteraceae</taxon>
        <taxon>Roseovarius</taxon>
    </lineage>
</organism>
<evidence type="ECO:0000313" key="6">
    <source>
        <dbReference type="Proteomes" id="UP000193224"/>
    </source>
</evidence>
<name>A0A1X7BSR0_9RHOB</name>
<dbReference type="InterPro" id="IPR051081">
    <property type="entry name" value="HTH_MetalResp_TranReg"/>
</dbReference>
<accession>A0A1X7BSR0</accession>
<evidence type="ECO:0000259" key="4">
    <source>
        <dbReference type="PROSITE" id="PS50987"/>
    </source>
</evidence>
<dbReference type="Pfam" id="PF01022">
    <property type="entry name" value="HTH_5"/>
    <property type="match status" value="1"/>
</dbReference>
<keyword evidence="3" id="KW-0804">Transcription</keyword>
<dbReference type="GO" id="GO:0003677">
    <property type="term" value="F:DNA binding"/>
    <property type="evidence" value="ECO:0007669"/>
    <property type="project" value="UniProtKB-KW"/>
</dbReference>
<dbReference type="GO" id="GO:0003700">
    <property type="term" value="F:DNA-binding transcription factor activity"/>
    <property type="evidence" value="ECO:0007669"/>
    <property type="project" value="InterPro"/>
</dbReference>
<evidence type="ECO:0000256" key="1">
    <source>
        <dbReference type="ARBA" id="ARBA00023015"/>
    </source>
</evidence>
<keyword evidence="1" id="KW-0805">Transcription regulation</keyword>
<dbReference type="AlphaFoldDB" id="A0A1X7BSR0"/>
<reference evidence="5 6" key="1">
    <citation type="submission" date="2017-03" db="EMBL/GenBank/DDBJ databases">
        <authorList>
            <person name="Afonso C.L."/>
            <person name="Miller P.J."/>
            <person name="Scott M.A."/>
            <person name="Spackman E."/>
            <person name="Goraichik I."/>
            <person name="Dimitrov K.M."/>
            <person name="Suarez D.L."/>
            <person name="Swayne D.E."/>
        </authorList>
    </citation>
    <scope>NUCLEOTIDE SEQUENCE [LARGE SCALE GENOMIC DNA]</scope>
    <source>
        <strain evidence="5 6">CECT 7745</strain>
    </source>
</reference>
<gene>
    <name evidence="5" type="primary">sdpR_3</name>
    <name evidence="5" type="ORF">ROA7745_02475</name>
</gene>
<evidence type="ECO:0000256" key="3">
    <source>
        <dbReference type="ARBA" id="ARBA00023163"/>
    </source>
</evidence>
<protein>
    <submittedName>
        <fullName evidence="5">Transcriptional repressor SdpR</fullName>
    </submittedName>
</protein>
<keyword evidence="2" id="KW-0238">DNA-binding</keyword>
<evidence type="ECO:0000256" key="2">
    <source>
        <dbReference type="ARBA" id="ARBA00023125"/>
    </source>
</evidence>
<dbReference type="InterPro" id="IPR011991">
    <property type="entry name" value="ArsR-like_HTH"/>
</dbReference>
<evidence type="ECO:0000313" key="5">
    <source>
        <dbReference type="EMBL" id="SMC12647.1"/>
    </source>
</evidence>
<dbReference type="InterPro" id="IPR001845">
    <property type="entry name" value="HTH_ArsR_DNA-bd_dom"/>
</dbReference>
<dbReference type="SMART" id="SM00418">
    <property type="entry name" value="HTH_ARSR"/>
    <property type="match status" value="1"/>
</dbReference>
<dbReference type="PANTHER" id="PTHR33154">
    <property type="entry name" value="TRANSCRIPTIONAL REGULATOR, ARSR FAMILY"/>
    <property type="match status" value="1"/>
</dbReference>
<dbReference type="Proteomes" id="UP000193224">
    <property type="component" value="Unassembled WGS sequence"/>
</dbReference>